<proteinExistence type="predicted"/>
<gene>
    <name evidence="2" type="ORF">MYCFIDRAFT_190287</name>
</gene>
<reference evidence="2 3" key="1">
    <citation type="journal article" date="2012" name="PLoS Pathog.">
        <title>Diverse lifestyles and strategies of plant pathogenesis encoded in the genomes of eighteen Dothideomycetes fungi.</title>
        <authorList>
            <person name="Ohm R.A."/>
            <person name="Feau N."/>
            <person name="Henrissat B."/>
            <person name="Schoch C.L."/>
            <person name="Horwitz B.A."/>
            <person name="Barry K.W."/>
            <person name="Condon B.J."/>
            <person name="Copeland A.C."/>
            <person name="Dhillon B."/>
            <person name="Glaser F."/>
            <person name="Hesse C.N."/>
            <person name="Kosti I."/>
            <person name="LaButti K."/>
            <person name="Lindquist E.A."/>
            <person name="Lucas S."/>
            <person name="Salamov A.A."/>
            <person name="Bradshaw R.E."/>
            <person name="Ciuffetti L."/>
            <person name="Hamelin R.C."/>
            <person name="Kema G.H.J."/>
            <person name="Lawrence C."/>
            <person name="Scott J.A."/>
            <person name="Spatafora J.W."/>
            <person name="Turgeon B.G."/>
            <person name="de Wit P.J.G.M."/>
            <person name="Zhong S."/>
            <person name="Goodwin S.B."/>
            <person name="Grigoriev I.V."/>
        </authorList>
    </citation>
    <scope>NUCLEOTIDE SEQUENCE [LARGE SCALE GENOMIC DNA]</scope>
    <source>
        <strain evidence="2 3">CIRAD86</strain>
    </source>
</reference>
<keyword evidence="1" id="KW-0472">Membrane</keyword>
<dbReference type="eggNOG" id="ENOG502SI6N">
    <property type="taxonomic scope" value="Eukaryota"/>
</dbReference>
<keyword evidence="1" id="KW-0812">Transmembrane</keyword>
<dbReference type="VEuPathDB" id="FungiDB:MYCFIDRAFT_190287"/>
<dbReference type="KEGG" id="pfj:MYCFIDRAFT_190287"/>
<dbReference type="HOGENOM" id="CLU_043687_0_2_1"/>
<evidence type="ECO:0000313" key="3">
    <source>
        <dbReference type="Proteomes" id="UP000016932"/>
    </source>
</evidence>
<dbReference type="EMBL" id="KB446562">
    <property type="protein sequence ID" value="EME79344.1"/>
    <property type="molecule type" value="Genomic_DNA"/>
</dbReference>
<dbReference type="RefSeq" id="XP_007930084.1">
    <property type="nucleotide sequence ID" value="XM_007931893.1"/>
</dbReference>
<organism evidence="2 3">
    <name type="scientific">Pseudocercospora fijiensis (strain CIRAD86)</name>
    <name type="common">Black leaf streak disease fungus</name>
    <name type="synonym">Mycosphaerella fijiensis</name>
    <dbReference type="NCBI Taxonomy" id="383855"/>
    <lineage>
        <taxon>Eukaryota</taxon>
        <taxon>Fungi</taxon>
        <taxon>Dikarya</taxon>
        <taxon>Ascomycota</taxon>
        <taxon>Pezizomycotina</taxon>
        <taxon>Dothideomycetes</taxon>
        <taxon>Dothideomycetidae</taxon>
        <taxon>Mycosphaerellales</taxon>
        <taxon>Mycosphaerellaceae</taxon>
        <taxon>Pseudocercospora</taxon>
    </lineage>
</organism>
<sequence>MMEDGRAPTPPLQALEFLEQDLASQRLDNASPYLWMVGRPLPPRPLNKQLVLDRRIIPTTDASLHLVWTSRKIFVKPLPECMLLTALYEHLYMKPSDLRGRTLGFLHTYTALVPTKLDFDLAVENKLMPSSYAWMDWKKLVERILEDYPGDDIYPHLDLRYVYGELRLSRLNKIYRFILGDWLHGYSPLTGHTRYIDLVIDHLSVIAAGTVYIVVVLSAMQVVQSTKILATNHAFQRACYGFAVFSIISPILAFALLAAILIAMFIANLQRTLKMQDRRFEDLGLRRA</sequence>
<dbReference type="Proteomes" id="UP000016932">
    <property type="component" value="Unassembled WGS sequence"/>
</dbReference>
<keyword evidence="3" id="KW-1185">Reference proteome</keyword>
<evidence type="ECO:0000256" key="1">
    <source>
        <dbReference type="SAM" id="Phobius"/>
    </source>
</evidence>
<dbReference type="PANTHER" id="PTHR34414">
    <property type="entry name" value="HET DOMAIN-CONTAINING PROTEIN-RELATED"/>
    <property type="match status" value="1"/>
</dbReference>
<accession>M2ZJR8</accession>
<evidence type="ECO:0000313" key="2">
    <source>
        <dbReference type="EMBL" id="EME79344.1"/>
    </source>
</evidence>
<dbReference type="STRING" id="383855.M2ZJR8"/>
<dbReference type="PANTHER" id="PTHR34414:SF1">
    <property type="entry name" value="SUBTILISIN-LIKE SERINE PROTEASE"/>
    <property type="match status" value="1"/>
</dbReference>
<keyword evidence="1" id="KW-1133">Transmembrane helix</keyword>
<dbReference type="AlphaFoldDB" id="M2ZJR8"/>
<name>M2ZJR8_PSEFD</name>
<dbReference type="Pfam" id="PF20246">
    <property type="entry name" value="DUF6601"/>
    <property type="match status" value="1"/>
</dbReference>
<protein>
    <submittedName>
        <fullName evidence="2">Uncharacterized protein</fullName>
    </submittedName>
</protein>
<feature type="transmembrane region" description="Helical" evidence="1">
    <location>
        <begin position="203"/>
        <end position="223"/>
    </location>
</feature>
<dbReference type="OrthoDB" id="5086500at2759"/>
<dbReference type="InterPro" id="IPR046536">
    <property type="entry name" value="DUF6601"/>
</dbReference>
<dbReference type="GeneID" id="19335139"/>
<feature type="transmembrane region" description="Helical" evidence="1">
    <location>
        <begin position="243"/>
        <end position="269"/>
    </location>
</feature>